<protein>
    <submittedName>
        <fullName evidence="2">Uncharacterized protein</fullName>
    </submittedName>
</protein>
<name>A0A2J6TLM2_9HELO</name>
<proteinExistence type="predicted"/>
<dbReference type="EMBL" id="KZ613777">
    <property type="protein sequence ID" value="PMD63907.1"/>
    <property type="molecule type" value="Genomic_DNA"/>
</dbReference>
<keyword evidence="3" id="KW-1185">Reference proteome</keyword>
<reference evidence="2 3" key="1">
    <citation type="submission" date="2016-04" db="EMBL/GenBank/DDBJ databases">
        <title>A degradative enzymes factory behind the ericoid mycorrhizal symbiosis.</title>
        <authorList>
            <consortium name="DOE Joint Genome Institute"/>
            <person name="Martino E."/>
            <person name="Morin E."/>
            <person name="Grelet G."/>
            <person name="Kuo A."/>
            <person name="Kohler A."/>
            <person name="Daghino S."/>
            <person name="Barry K."/>
            <person name="Choi C."/>
            <person name="Cichocki N."/>
            <person name="Clum A."/>
            <person name="Copeland A."/>
            <person name="Hainaut M."/>
            <person name="Haridas S."/>
            <person name="Labutti K."/>
            <person name="Lindquist E."/>
            <person name="Lipzen A."/>
            <person name="Khouja H.-R."/>
            <person name="Murat C."/>
            <person name="Ohm R."/>
            <person name="Olson A."/>
            <person name="Spatafora J."/>
            <person name="Veneault-Fourrey C."/>
            <person name="Henrissat B."/>
            <person name="Grigoriev I."/>
            <person name="Martin F."/>
            <person name="Perotto S."/>
        </authorList>
    </citation>
    <scope>NUCLEOTIDE SEQUENCE [LARGE SCALE GENOMIC DNA]</scope>
    <source>
        <strain evidence="2 3">E</strain>
    </source>
</reference>
<keyword evidence="1" id="KW-0732">Signal</keyword>
<feature type="signal peptide" evidence="1">
    <location>
        <begin position="1"/>
        <end position="19"/>
    </location>
</feature>
<sequence length="74" mass="8061">MRVTTFIQTLFLATAVVAGIMPGRSETALKLFEARSCSSCGDTSNCCGCCQEGVCCTEAFCGCPGLKRKRYEWY</sequence>
<dbReference type="GeneID" id="36587663"/>
<evidence type="ECO:0000256" key="1">
    <source>
        <dbReference type="SAM" id="SignalP"/>
    </source>
</evidence>
<evidence type="ECO:0000313" key="2">
    <source>
        <dbReference type="EMBL" id="PMD63907.1"/>
    </source>
</evidence>
<dbReference type="AlphaFoldDB" id="A0A2J6TLM2"/>
<evidence type="ECO:0000313" key="3">
    <source>
        <dbReference type="Proteomes" id="UP000235371"/>
    </source>
</evidence>
<organism evidence="2 3">
    <name type="scientific">Hyaloscypha bicolor E</name>
    <dbReference type="NCBI Taxonomy" id="1095630"/>
    <lineage>
        <taxon>Eukaryota</taxon>
        <taxon>Fungi</taxon>
        <taxon>Dikarya</taxon>
        <taxon>Ascomycota</taxon>
        <taxon>Pezizomycotina</taxon>
        <taxon>Leotiomycetes</taxon>
        <taxon>Helotiales</taxon>
        <taxon>Hyaloscyphaceae</taxon>
        <taxon>Hyaloscypha</taxon>
        <taxon>Hyaloscypha bicolor</taxon>
    </lineage>
</organism>
<dbReference type="InParanoid" id="A0A2J6TLM2"/>
<gene>
    <name evidence="2" type="ORF">K444DRAFT_609493</name>
</gene>
<dbReference type="Proteomes" id="UP000235371">
    <property type="component" value="Unassembled WGS sequence"/>
</dbReference>
<dbReference type="RefSeq" id="XP_024740811.1">
    <property type="nucleotide sequence ID" value="XM_024879586.1"/>
</dbReference>
<feature type="chain" id="PRO_5014412948" evidence="1">
    <location>
        <begin position="20"/>
        <end position="74"/>
    </location>
</feature>
<accession>A0A2J6TLM2</accession>